<dbReference type="GO" id="GO:0007155">
    <property type="term" value="P:cell adhesion"/>
    <property type="evidence" value="ECO:0007669"/>
    <property type="project" value="InterPro"/>
</dbReference>
<feature type="domain" description="H-type lectin" evidence="4">
    <location>
        <begin position="3210"/>
        <end position="3269"/>
    </location>
</feature>
<dbReference type="Pfam" id="PF25036">
    <property type="entry name" value="VPS13_VAB"/>
    <property type="match status" value="1"/>
</dbReference>
<dbReference type="GO" id="GO:0030246">
    <property type="term" value="F:carbohydrate binding"/>
    <property type="evidence" value="ECO:0007669"/>
    <property type="project" value="InterPro"/>
</dbReference>
<dbReference type="PANTHER" id="PTHR16166">
    <property type="entry name" value="VACUOLAR PROTEIN SORTING-ASSOCIATED PROTEIN VPS13"/>
    <property type="match status" value="1"/>
</dbReference>
<proteinExistence type="inferred from homology"/>
<dbReference type="Pfam" id="PF25037">
    <property type="entry name" value="VPS13_C"/>
    <property type="match status" value="1"/>
</dbReference>
<name>A0A814CGK5_ADIRI</name>
<feature type="domain" description="Intermembrane lipid transfer protein VPS13-like C-terminal" evidence="7">
    <location>
        <begin position="3071"/>
        <end position="3171"/>
    </location>
</feature>
<accession>A0A814CGK5</accession>
<keyword evidence="3" id="KW-0445">Lipid transport</keyword>
<dbReference type="GO" id="GO:0006869">
    <property type="term" value="P:lipid transport"/>
    <property type="evidence" value="ECO:0007669"/>
    <property type="project" value="UniProtKB-KW"/>
</dbReference>
<keyword evidence="2" id="KW-0813">Transport</keyword>
<comment type="similarity">
    <text evidence="1">Belongs to the VPS13 family.</text>
</comment>
<dbReference type="Pfam" id="PF12624">
    <property type="entry name" value="VPS13_N"/>
    <property type="match status" value="1"/>
</dbReference>
<dbReference type="GO" id="GO:0045053">
    <property type="term" value="P:protein retention in Golgi apparatus"/>
    <property type="evidence" value="ECO:0007669"/>
    <property type="project" value="TreeGrafter"/>
</dbReference>
<feature type="domain" description="Chorein N-terminal" evidence="5">
    <location>
        <begin position="2"/>
        <end position="1337"/>
    </location>
</feature>
<keyword evidence="9" id="KW-1185">Reference proteome</keyword>
<sequence length="3271" mass="377602">MVFKHLTLHFLEKYLGEYLEDLDTKKLKIGLWHGNVTIRNVHLKTNRLDDFNLPIRIKTGYLEQLTIHIPWKHLHVHPTRISVQGFYVLLEPKTDIIYDARKQEEHEYQSKMKQVKKVEKYRLKREKTEYSNTHNKHRQTFFQRLKFHILRNLEVSIENIYIHYQDKYIKPGHPFTFTVILHSIKLTRTNSEWGDVHTKEHSKILYKIGELNHLSISWNSDSQFDGNLSKEDLINYLKADNLQQNYILQPLHASAKLEIARKAEKQHFQQPVLQSEVLFQEINLNITRSQYSGILDLLEYHNYYDLKSKYIKYYTPIGSSQHDKPSRRRWKFAYNVILNEQIRPRLASYQWKNIKLHLDRSKEYYNLYYQQLTNHLPKEHKQSLEELERQMNAFGLIYVRRIAQMKAMKRKLMKKERSQWDKLSDWFNHHRHRHRHHYEELGTLISSSFNTPIESLCILLDFSSDTVMLEEEKDKLYEAMEYHDEHNTIAYPPEYVDINLAIRLNLITVNILSNINEQDAQFRVLIGATLSNLDFVYKHRPAANNFSFEVNVDTFQISGNPAETNQVSLIQSHDKVNQLLHIQFATNPVDQNCDYHLFARAKSLDLIYHTKITEKLMEFFLPEKEYHLEKIKEAAYSIYTDIQKNTQFLFSENLKKIKALDLDIDIQPLFVVLLRCDEKSNRVESICLDSGHLTFKGGEKFRQEILQHTTDNRHQNSSSFIPLQFALENTKLVYCEKDWKQVLDENNSSSHIIQPVTFTCDIYKSVCTDRIDEPIWNITSGVSRVISNLSDKRISEIVKVFQSIQLPQTRRPSNNPYKIQKLNSNDKRYKLSVKQLYRAVEDITSATTTVYEEGTQQKQLEPHQQLTEIQLFFQIPSINLYLNQYSTDVSEPLMEIALTSIVTEGKMKTYDIEFDLSLQDVTIIHQQFKTEENKKFSLLSKQHQNKIFTIAGLLTSADNPLFSVASYNSIENQISITMSRFILNIQLEIIQSILMFKNNITKQLALKPSTKTQPEAITIDTKTVQRSNSQSFKIVFNNEEFGILIGNESSQLFYMALKTMQASFCRTRVKMLGHFIIHDFVLLDPSNQCRFDAIVSKEDNQNDLLSLDFSLFNYSENRSPPIDSYVKGRLDKLNIVLLYKHIQLLLTIIQSFNQNISKQKKVSSTKQQSSSSHSRFSKLHFQIELLGPRLFVPKHSYSFEAILIDFGQIALKTASPKDETYALVFKNLSINRVKLNNNNQVIETFHLSECSSLNIFINYCSNVKNIQSEQAMLSIKIQWDQLDFIVAKDDYLFLIQMIKGNFTEKISSGTPAKEQTKGTNEQSNVNNNKVYQLLMIDVLTKRASLTLCKDHMSTPNSKLLCFNLSDLQLDFQLASNATYRGEVHLQTLFADGLCQPNSQNSISRLIDRKFDLEQNAPILSLSASSEQSIIDSRSTSLRRIFSINGEIQSIYIGISVTYLLVLKDYFTINQLAAEEAPYPLETTAHQSKLENIPPPAKHTSSSNPIEQNLSTNADFQTVSNNKHKESSIELNISFTMQPCQLILIEDEKNSHSNCLVAELPVVFKMTSLSGTQKIAGSTKDLLVYASNFDQLRQSGAIKYHILKPCEISLSVAITAAEQIIDVHIGDISVDVNPMLIHVIISTVKSLNKQQATMKQEKEKFDSKTLFDPKPFKDSNFWFIQDSQEKENRLEQTDILEIATGSPLRKKQRVRQQNKKPSTKLIHQQFTADLNIVEVKFQLGTGSTTRPVIALCLSKIYAQFQDWSSNLSVSSSIQIELALFNDHLLAWEPLIEPIVDPRGQIVSPWSIKCHTKHDNEIDEIELETLLNEDKSLTCKAESERLTHFDIQNIVFIRADHLLNVTLTKTSIILAQHLFTMLGDIYKNEYAAIEHDDRSILSIHNQTGYRISIGKFIGIQFIENNHSNEDVYLRDKESIKLTVSADRLSATHLPAISEQIDKRKQEFSVEIEGKTIQIDINQTWRRVYEIDASSMPNWPIQLLCDSQIHEDRRRIVLSSIIKVTNLTIMPLILLDPETVETKKFHRIARIDVNQEFYVPIQFLYLRMSPRLYFTIDTDDSNEVYDFMSFEWAIESSSDRVLKRPDGSQVNYVIHKDSIEAYSENTDEPIRNSFNICVQLALHLINFLPILIQCRIDNSNQIELRPSELCHVPIGNKKSVLVFIIPSYKNTKWISESVDLKNEGDGNHNEHLIIFHDDTPNQILRMILRVEICRHSYRASFYCPYWIVNTTDLQFQIKIEHEKIFIDETDQAHLVCPRKIHGESHKKKAHIRLYDDKEDESISHWSESFSINVIKSTGMTTCKVSNDRIYTICINIETCSFGMSKIITIAPSMFVINNSSIELEIIEMLNGSEQDKWKSLKAEQVIPFWPHQIKDDMLCVRYVHNQEALACIPISNKYRTLLRMNDEEYPAIDVQIHTTDFDGYRIVFSDYKTGDAPILLVNTLIDQSITFSQKGDSQAQVLPSQHYLYYTWNDPFKPYELTISADVESVTVELHPTYGVLDQKIHYAVFHDGPQTVLLFSSDTSIIESVTDTSLVEEPIRNYIQLIVHSIGVSIINDITRDDLLYVTINPSKDIWITKHKYDFEPVPAPLNLHLEENYTTYIKHRYDQHPIRREIREDRYTIDNNLVVSFDENIGEVSDEHGRSVHVIRQKLDALWIGYAWSKSNVIVHARVQHIQADNQLNCTLFPTLVYPIASKTNAITYLSDKPLIELSLFKSQSIRSNTIDIRYFKILIQEFALCADQGFILALFEFFKLNQNPLPPKINMNRDITLLHKPLESFVKADTYKSSSETLIYFDHLHLSPLKIHVSFTMHGSKPDKQLLAEYPLADFLLQILNLAEVQDVTLKLNFYQRQNDRYTIEKLRKEIFKHYEHQFFEQIHVVILGLDVLGNPFGVIRGVAHGVESFFYEPYEGAMAGSKEFILGVRHGTRKLVGSVIGGTAGALSKVTDAASKSLATLTFDKEYKNIRIKRKELDGTTSSHILSSGKHTARDIVTSVKDLVKKPIEGAKEHGHEGFAKGVGKSMIGLVAKPTSGVVDLTSTSFNSLKRAATHEQVIRRIRPPRHIGGDGIVRPSIAHEKLGNFMFDNIDFENSEDYLAHIRCFGQSESYFFATTKRVLLMNETSSSTRVYEITWACYYKQIKNSPQVKFNPSHIEINYRDINKLHMTKYDEVHTKLVPYQIVGEARAICCSSGFIPTAFSLTPSVVHLGLSQLDIRSNDHDVRLEVSAQSITPYGFNVHFSSWADSITHSAGVNWLACL</sequence>
<dbReference type="InterPro" id="IPR037221">
    <property type="entry name" value="H-type_lectin_dom_sf"/>
</dbReference>
<evidence type="ECO:0000259" key="6">
    <source>
        <dbReference type="Pfam" id="PF25036"/>
    </source>
</evidence>
<evidence type="ECO:0000313" key="9">
    <source>
        <dbReference type="Proteomes" id="UP000663828"/>
    </source>
</evidence>
<dbReference type="GO" id="GO:0006623">
    <property type="term" value="P:protein targeting to vacuole"/>
    <property type="evidence" value="ECO:0007669"/>
    <property type="project" value="TreeGrafter"/>
</dbReference>
<dbReference type="EMBL" id="CAJNOR010000530">
    <property type="protein sequence ID" value="CAF0939934.1"/>
    <property type="molecule type" value="Genomic_DNA"/>
</dbReference>
<evidence type="ECO:0000259" key="5">
    <source>
        <dbReference type="Pfam" id="PF12624"/>
    </source>
</evidence>
<comment type="caution">
    <text evidence="8">The sequence shown here is derived from an EMBL/GenBank/DDBJ whole genome shotgun (WGS) entry which is preliminary data.</text>
</comment>
<dbReference type="PANTHER" id="PTHR16166:SF93">
    <property type="entry name" value="INTERMEMBRANE LIPID TRANSFER PROTEIN VPS13"/>
    <property type="match status" value="1"/>
</dbReference>
<dbReference type="Pfam" id="PF09458">
    <property type="entry name" value="H_lectin"/>
    <property type="match status" value="1"/>
</dbReference>
<evidence type="ECO:0000259" key="4">
    <source>
        <dbReference type="Pfam" id="PF09458"/>
    </source>
</evidence>
<dbReference type="InterPro" id="IPR009543">
    <property type="entry name" value="VPS13_VAB"/>
</dbReference>
<evidence type="ECO:0000259" key="7">
    <source>
        <dbReference type="Pfam" id="PF25037"/>
    </source>
</evidence>
<evidence type="ECO:0000256" key="1">
    <source>
        <dbReference type="ARBA" id="ARBA00006545"/>
    </source>
</evidence>
<gene>
    <name evidence="8" type="ORF">XAT740_LOCUS10059</name>
</gene>
<organism evidence="8 9">
    <name type="scientific">Adineta ricciae</name>
    <name type="common">Rotifer</name>
    <dbReference type="NCBI Taxonomy" id="249248"/>
    <lineage>
        <taxon>Eukaryota</taxon>
        <taxon>Metazoa</taxon>
        <taxon>Spiralia</taxon>
        <taxon>Gnathifera</taxon>
        <taxon>Rotifera</taxon>
        <taxon>Eurotatoria</taxon>
        <taxon>Bdelloidea</taxon>
        <taxon>Adinetida</taxon>
        <taxon>Adinetidae</taxon>
        <taxon>Adineta</taxon>
    </lineage>
</organism>
<protein>
    <submittedName>
        <fullName evidence="8">Uncharacterized protein</fullName>
    </submittedName>
</protein>
<dbReference type="InterPro" id="IPR056748">
    <property type="entry name" value="VPS13-like_C"/>
</dbReference>
<dbReference type="InterPro" id="IPR019019">
    <property type="entry name" value="H-type_lectin_domain"/>
</dbReference>
<feature type="domain" description="Vacuolar protein sorting-associated protein 13 VPS13 adaptor binding" evidence="6">
    <location>
        <begin position="1954"/>
        <end position="2490"/>
    </location>
</feature>
<evidence type="ECO:0000256" key="3">
    <source>
        <dbReference type="ARBA" id="ARBA00023055"/>
    </source>
</evidence>
<dbReference type="Gene3D" id="2.60.40.2080">
    <property type="match status" value="1"/>
</dbReference>
<dbReference type="SUPFAM" id="SSF141086">
    <property type="entry name" value="Agglutinin HPA-like"/>
    <property type="match status" value="1"/>
</dbReference>
<dbReference type="InterPro" id="IPR026854">
    <property type="entry name" value="VPS13_N"/>
</dbReference>
<dbReference type="Proteomes" id="UP000663828">
    <property type="component" value="Unassembled WGS sequence"/>
</dbReference>
<evidence type="ECO:0000313" key="8">
    <source>
        <dbReference type="EMBL" id="CAF0939934.1"/>
    </source>
</evidence>
<evidence type="ECO:0000256" key="2">
    <source>
        <dbReference type="ARBA" id="ARBA00022448"/>
    </source>
</evidence>
<dbReference type="InterPro" id="IPR026847">
    <property type="entry name" value="VPS13"/>
</dbReference>
<reference evidence="8" key="1">
    <citation type="submission" date="2021-02" db="EMBL/GenBank/DDBJ databases">
        <authorList>
            <person name="Nowell W R."/>
        </authorList>
    </citation>
    <scope>NUCLEOTIDE SEQUENCE</scope>
</reference>